<evidence type="ECO:0000313" key="2">
    <source>
        <dbReference type="EMBL" id="RPD56022.1"/>
    </source>
</evidence>
<dbReference type="Pfam" id="PF08589">
    <property type="entry name" value="ATG43"/>
    <property type="match status" value="1"/>
</dbReference>
<dbReference type="STRING" id="1328759.A0A5C2RY84"/>
<proteinExistence type="predicted"/>
<evidence type="ECO:0000256" key="1">
    <source>
        <dbReference type="SAM" id="MobiDB-lite"/>
    </source>
</evidence>
<accession>A0A5C2RY84</accession>
<name>A0A5C2RY84_9APHY</name>
<dbReference type="GO" id="GO:0140580">
    <property type="term" value="F:mitochondrion autophagosome adaptor activity"/>
    <property type="evidence" value="ECO:0007669"/>
    <property type="project" value="InterPro"/>
</dbReference>
<dbReference type="GO" id="GO:0000423">
    <property type="term" value="P:mitophagy"/>
    <property type="evidence" value="ECO:0007669"/>
    <property type="project" value="InterPro"/>
</dbReference>
<organism evidence="2 3">
    <name type="scientific">Lentinus tigrinus ALCF2SS1-6</name>
    <dbReference type="NCBI Taxonomy" id="1328759"/>
    <lineage>
        <taxon>Eukaryota</taxon>
        <taxon>Fungi</taxon>
        <taxon>Dikarya</taxon>
        <taxon>Basidiomycota</taxon>
        <taxon>Agaricomycotina</taxon>
        <taxon>Agaricomycetes</taxon>
        <taxon>Polyporales</taxon>
        <taxon>Polyporaceae</taxon>
        <taxon>Lentinus</taxon>
    </lineage>
</organism>
<protein>
    <recommendedName>
        <fullName evidence="4">DUF1770-domain-containing protein</fullName>
    </recommendedName>
</protein>
<dbReference type="OrthoDB" id="2430343at2759"/>
<dbReference type="PANTHER" id="PTHR38699">
    <property type="entry name" value="CHROMOSOME 1, WHOLE GENOME SHOTGUN SEQUENCE"/>
    <property type="match status" value="1"/>
</dbReference>
<dbReference type="AlphaFoldDB" id="A0A5C2RY84"/>
<keyword evidence="3" id="KW-1185">Reference proteome</keyword>
<dbReference type="InterPro" id="IPR013898">
    <property type="entry name" value="Atg43"/>
</dbReference>
<dbReference type="PANTHER" id="PTHR38699:SF1">
    <property type="entry name" value="MITOPHAGY RECEPTOR ATG43"/>
    <property type="match status" value="1"/>
</dbReference>
<evidence type="ECO:0000313" key="3">
    <source>
        <dbReference type="Proteomes" id="UP000313359"/>
    </source>
</evidence>
<dbReference type="Proteomes" id="UP000313359">
    <property type="component" value="Unassembled WGS sequence"/>
</dbReference>
<reference evidence="2" key="1">
    <citation type="journal article" date="2018" name="Genome Biol. Evol.">
        <title>Genomics and development of Lentinus tigrinus, a white-rot wood-decaying mushroom with dimorphic fruiting bodies.</title>
        <authorList>
            <person name="Wu B."/>
            <person name="Xu Z."/>
            <person name="Knudson A."/>
            <person name="Carlson A."/>
            <person name="Chen N."/>
            <person name="Kovaka S."/>
            <person name="LaButti K."/>
            <person name="Lipzen A."/>
            <person name="Pennachio C."/>
            <person name="Riley R."/>
            <person name="Schakwitz W."/>
            <person name="Umezawa K."/>
            <person name="Ohm R.A."/>
            <person name="Grigoriev I.V."/>
            <person name="Nagy L.G."/>
            <person name="Gibbons J."/>
            <person name="Hibbett D."/>
        </authorList>
    </citation>
    <scope>NUCLEOTIDE SEQUENCE [LARGE SCALE GENOMIC DNA]</scope>
    <source>
        <strain evidence="2">ALCF2SS1-6</strain>
    </source>
</reference>
<evidence type="ECO:0008006" key="4">
    <source>
        <dbReference type="Google" id="ProtNLM"/>
    </source>
</evidence>
<sequence length="193" mass="21523">MSTSKAPVHGAPDASQHDHELFHRLRTLDDMIHASEETEERLRRISERRRIPPVPDLRFEYSYTRSVSQYVHVERAPAPSSAKGKEKAVDVEEEHDTGAVAVGAGEVVRVDWGRVIWITTRDQVISPLVQGALWGVASHFLRPLGALVGAHIRSWWARGSPKGDAPEGNGAQWLRNWMGSILTPTPATSTFHR</sequence>
<feature type="region of interest" description="Disordered" evidence="1">
    <location>
        <begin position="1"/>
        <end position="20"/>
    </location>
</feature>
<dbReference type="EMBL" id="ML122291">
    <property type="protein sequence ID" value="RPD56022.1"/>
    <property type="molecule type" value="Genomic_DNA"/>
</dbReference>
<gene>
    <name evidence="2" type="ORF">L227DRAFT_579241</name>
</gene>